<keyword evidence="1" id="KW-0812">Transmembrane</keyword>
<organism evidence="2 3">
    <name type="scientific">Decorospora gaudefroyi</name>
    <dbReference type="NCBI Taxonomy" id="184978"/>
    <lineage>
        <taxon>Eukaryota</taxon>
        <taxon>Fungi</taxon>
        <taxon>Dikarya</taxon>
        <taxon>Ascomycota</taxon>
        <taxon>Pezizomycotina</taxon>
        <taxon>Dothideomycetes</taxon>
        <taxon>Pleosporomycetidae</taxon>
        <taxon>Pleosporales</taxon>
        <taxon>Pleosporineae</taxon>
        <taxon>Pleosporaceae</taxon>
        <taxon>Decorospora</taxon>
    </lineage>
</organism>
<dbReference type="PANTHER" id="PTHR34414:SF1">
    <property type="entry name" value="SUBTILISIN-LIKE SERINE PROTEASE"/>
    <property type="match status" value="1"/>
</dbReference>
<dbReference type="EMBL" id="ML975521">
    <property type="protein sequence ID" value="KAF1828603.1"/>
    <property type="molecule type" value="Genomic_DNA"/>
</dbReference>
<dbReference type="Pfam" id="PF20246">
    <property type="entry name" value="DUF6601"/>
    <property type="match status" value="1"/>
</dbReference>
<evidence type="ECO:0000256" key="1">
    <source>
        <dbReference type="SAM" id="Phobius"/>
    </source>
</evidence>
<dbReference type="Proteomes" id="UP000800040">
    <property type="component" value="Unassembled WGS sequence"/>
</dbReference>
<protein>
    <submittedName>
        <fullName evidence="2">Uncharacterized protein</fullName>
    </submittedName>
</protein>
<dbReference type="AlphaFoldDB" id="A0A6A5K594"/>
<proteinExistence type="predicted"/>
<keyword evidence="3" id="KW-1185">Reference proteome</keyword>
<keyword evidence="1" id="KW-1133">Transmembrane helix</keyword>
<accession>A0A6A5K594</accession>
<evidence type="ECO:0000313" key="2">
    <source>
        <dbReference type="EMBL" id="KAF1828603.1"/>
    </source>
</evidence>
<dbReference type="OrthoDB" id="5086500at2759"/>
<dbReference type="InterPro" id="IPR046536">
    <property type="entry name" value="DUF6601"/>
</dbReference>
<keyword evidence="1" id="KW-0472">Membrane</keyword>
<feature type="transmembrane region" description="Helical" evidence="1">
    <location>
        <begin position="181"/>
        <end position="203"/>
    </location>
</feature>
<evidence type="ECO:0000313" key="3">
    <source>
        <dbReference type="Proteomes" id="UP000800040"/>
    </source>
</evidence>
<gene>
    <name evidence="2" type="ORF">BDW02DRAFT_643366</name>
</gene>
<dbReference type="PANTHER" id="PTHR34414">
    <property type="entry name" value="HET DOMAIN-CONTAINING PROTEIN-RELATED"/>
    <property type="match status" value="1"/>
</dbReference>
<sequence length="225" mass="26091">MLDMDVEAKEGNKRAESEFLTDNLLSDDLERIATHLWIMTTTSSANVNPLHHQRVKGRLIVVTEDCRLHLVWIHYHIFIKSVPRYLLSYAFWETHLDQKPGSLNFRIAQQDRLRLVSNDIDWASFRQFTGDLSPIEDAAVSRRYCFGELILARLNFYAPLLLRKFYFEQVHRQYGDYFTRLYCPMLFVFAAVSAILNSMQVALAADQPMAVHRASTSGCTPQDEN</sequence>
<name>A0A6A5K594_9PLEO</name>
<reference evidence="2" key="1">
    <citation type="submission" date="2020-01" db="EMBL/GenBank/DDBJ databases">
        <authorList>
            <consortium name="DOE Joint Genome Institute"/>
            <person name="Haridas S."/>
            <person name="Albert R."/>
            <person name="Binder M."/>
            <person name="Bloem J."/>
            <person name="Labutti K."/>
            <person name="Salamov A."/>
            <person name="Andreopoulos B."/>
            <person name="Baker S.E."/>
            <person name="Barry K."/>
            <person name="Bills G."/>
            <person name="Bluhm B.H."/>
            <person name="Cannon C."/>
            <person name="Castanera R."/>
            <person name="Culley D.E."/>
            <person name="Daum C."/>
            <person name="Ezra D."/>
            <person name="Gonzalez J.B."/>
            <person name="Henrissat B."/>
            <person name="Kuo A."/>
            <person name="Liang C."/>
            <person name="Lipzen A."/>
            <person name="Lutzoni F."/>
            <person name="Magnuson J."/>
            <person name="Mondo S."/>
            <person name="Nolan M."/>
            <person name="Ohm R."/>
            <person name="Pangilinan J."/>
            <person name="Park H.-J."/>
            <person name="Ramirez L."/>
            <person name="Alfaro M."/>
            <person name="Sun H."/>
            <person name="Tritt A."/>
            <person name="Yoshinaga Y."/>
            <person name="Zwiers L.-H."/>
            <person name="Turgeon B.G."/>
            <person name="Goodwin S.B."/>
            <person name="Spatafora J.W."/>
            <person name="Crous P.W."/>
            <person name="Grigoriev I.V."/>
        </authorList>
    </citation>
    <scope>NUCLEOTIDE SEQUENCE</scope>
    <source>
        <strain evidence="2">P77</strain>
    </source>
</reference>